<name>A0A1I4UUP5_9FLAO</name>
<dbReference type="RefSeq" id="WP_092907133.1">
    <property type="nucleotide sequence ID" value="NZ_FOUZ01000004.1"/>
</dbReference>
<accession>A0A1I4UUP5</accession>
<sequence length="169" mass="20208">MIKYLFTLLFIQFGFILTFAQSQDKKWAEEHFENKYVEQEYKKSKNKIKYLSENFYTYKEDTISTEDNAVMNMLISNNLLFPLYNNSDKISRTYFFRNLIEINSNLPENIKRFSFWLNSSCIKDIDTVCLNNPRLYYIEIKSTLLNHDNLSEFYKNSKLTYLGKGGIIL</sequence>
<evidence type="ECO:0000313" key="3">
    <source>
        <dbReference type="Proteomes" id="UP000199149"/>
    </source>
</evidence>
<dbReference type="Proteomes" id="UP000199149">
    <property type="component" value="Unassembled WGS sequence"/>
</dbReference>
<organism evidence="2 3">
    <name type="scientific">Algoriella xinjiangensis</name>
    <dbReference type="NCBI Taxonomy" id="684065"/>
    <lineage>
        <taxon>Bacteria</taxon>
        <taxon>Pseudomonadati</taxon>
        <taxon>Bacteroidota</taxon>
        <taxon>Flavobacteriia</taxon>
        <taxon>Flavobacteriales</taxon>
        <taxon>Weeksellaceae</taxon>
        <taxon>Algoriella</taxon>
    </lineage>
</organism>
<proteinExistence type="predicted"/>
<dbReference type="EMBL" id="FOUZ01000004">
    <property type="protein sequence ID" value="SFM92646.1"/>
    <property type="molecule type" value="Genomic_DNA"/>
</dbReference>
<dbReference type="OrthoDB" id="851130at2"/>
<protein>
    <submittedName>
        <fullName evidence="2">Uncharacterized protein</fullName>
    </submittedName>
</protein>
<dbReference type="STRING" id="684065.SAMN05421738_104130"/>
<keyword evidence="1" id="KW-0732">Signal</keyword>
<keyword evidence="3" id="KW-1185">Reference proteome</keyword>
<dbReference type="AlphaFoldDB" id="A0A1I4UUP5"/>
<evidence type="ECO:0000256" key="1">
    <source>
        <dbReference type="SAM" id="SignalP"/>
    </source>
</evidence>
<feature type="signal peptide" evidence="1">
    <location>
        <begin position="1"/>
        <end position="20"/>
    </location>
</feature>
<feature type="chain" id="PRO_5011561340" evidence="1">
    <location>
        <begin position="21"/>
        <end position="169"/>
    </location>
</feature>
<reference evidence="3" key="1">
    <citation type="submission" date="2016-10" db="EMBL/GenBank/DDBJ databases">
        <authorList>
            <person name="Varghese N."/>
            <person name="Submissions S."/>
        </authorList>
    </citation>
    <scope>NUCLEOTIDE SEQUENCE [LARGE SCALE GENOMIC DNA]</scope>
    <source>
        <strain evidence="3">XJ109</strain>
    </source>
</reference>
<evidence type="ECO:0000313" key="2">
    <source>
        <dbReference type="EMBL" id="SFM92646.1"/>
    </source>
</evidence>
<gene>
    <name evidence="2" type="ORF">SAMN05421738_104130</name>
</gene>